<evidence type="ECO:0000313" key="3">
    <source>
        <dbReference type="Proteomes" id="UP001313282"/>
    </source>
</evidence>
<reference evidence="2 3" key="1">
    <citation type="submission" date="2019-10" db="EMBL/GenBank/DDBJ databases">
        <authorList>
            <person name="Palmer J.M."/>
        </authorList>
    </citation>
    <scope>NUCLEOTIDE SEQUENCE [LARGE SCALE GENOMIC DNA]</scope>
    <source>
        <strain evidence="2 3">TWF718</strain>
    </source>
</reference>
<gene>
    <name evidence="2" type="ORF">TWF718_004123</name>
</gene>
<organism evidence="2 3">
    <name type="scientific">Orbilia javanica</name>
    <dbReference type="NCBI Taxonomy" id="47235"/>
    <lineage>
        <taxon>Eukaryota</taxon>
        <taxon>Fungi</taxon>
        <taxon>Dikarya</taxon>
        <taxon>Ascomycota</taxon>
        <taxon>Pezizomycotina</taxon>
        <taxon>Orbiliomycetes</taxon>
        <taxon>Orbiliales</taxon>
        <taxon>Orbiliaceae</taxon>
        <taxon>Orbilia</taxon>
    </lineage>
</organism>
<dbReference type="EMBL" id="JAVHNR010000002">
    <property type="protein sequence ID" value="KAK6350943.1"/>
    <property type="molecule type" value="Genomic_DNA"/>
</dbReference>
<dbReference type="AlphaFoldDB" id="A0AAN8MRT3"/>
<feature type="region of interest" description="Disordered" evidence="1">
    <location>
        <begin position="117"/>
        <end position="147"/>
    </location>
</feature>
<accession>A0AAN8MRT3</accession>
<sequence length="147" mass="16738">MEQTRRPALALRLQPKKHETSLVQISHTKFQNMSEFAQTPLRQKHASAPGPAQATPSVMLVHGWWTPLRPNPSKMRLPRFSYPGTRPCHFESTGVFLATPPQCSPAMPKVPNHAVDKLNHQNYNQPPRRRKLSFRGSRDRQQATTLS</sequence>
<protein>
    <submittedName>
        <fullName evidence="2">Uncharacterized protein</fullName>
    </submittedName>
</protein>
<evidence type="ECO:0000313" key="2">
    <source>
        <dbReference type="EMBL" id="KAK6350943.1"/>
    </source>
</evidence>
<name>A0AAN8MRT3_9PEZI</name>
<comment type="caution">
    <text evidence="2">The sequence shown here is derived from an EMBL/GenBank/DDBJ whole genome shotgun (WGS) entry which is preliminary data.</text>
</comment>
<proteinExistence type="predicted"/>
<keyword evidence="3" id="KW-1185">Reference proteome</keyword>
<evidence type="ECO:0000256" key="1">
    <source>
        <dbReference type="SAM" id="MobiDB-lite"/>
    </source>
</evidence>
<dbReference type="Proteomes" id="UP001313282">
    <property type="component" value="Unassembled WGS sequence"/>
</dbReference>